<reference evidence="2 3" key="1">
    <citation type="submission" date="2019-10" db="EMBL/GenBank/DDBJ databases">
        <title>Draft Genome Sequence of the Caffeine Degrading Methylotroph Methylorubrum populi PINKEL.</title>
        <authorList>
            <person name="Dawson S.C."/>
            <person name="Zhang X."/>
            <person name="Wright M.E."/>
            <person name="Sharma G."/>
            <person name="Langner J.T."/>
            <person name="Ditty J.L."/>
            <person name="Subuyuj G.A."/>
        </authorList>
    </citation>
    <scope>NUCLEOTIDE SEQUENCE [LARGE SCALE GENOMIC DNA]</scope>
    <source>
        <strain evidence="2 3">Pinkel</strain>
    </source>
</reference>
<dbReference type="Proteomes" id="UP000469949">
    <property type="component" value="Unassembled WGS sequence"/>
</dbReference>
<protein>
    <submittedName>
        <fullName evidence="2">Uncharacterized protein</fullName>
    </submittedName>
</protein>
<sequence length="145" mass="16065">MAPIYNVADWYWRAADGRLFGSKASKEVPEDDPAFAAWTEAGGIPTVWPRDEEDEQTQEALDAVLAPNRTPNSPTITYKADIYRRCTDAEAESIEMALAGAPVRQRRLFESALHLDHSDEAFAFAQEAMVGMFGKKRADELLAAS</sequence>
<feature type="region of interest" description="Disordered" evidence="1">
    <location>
        <begin position="45"/>
        <end position="69"/>
    </location>
</feature>
<gene>
    <name evidence="2" type="ORF">F8B43_0060</name>
</gene>
<proteinExistence type="predicted"/>
<dbReference type="EMBL" id="WEKV01000001">
    <property type="protein sequence ID" value="KAB7788055.1"/>
    <property type="molecule type" value="Genomic_DNA"/>
</dbReference>
<evidence type="ECO:0000313" key="2">
    <source>
        <dbReference type="EMBL" id="KAB7788055.1"/>
    </source>
</evidence>
<name>A0A833N5A8_9HYPH</name>
<accession>A0A833N5A8</accession>
<comment type="caution">
    <text evidence="2">The sequence shown here is derived from an EMBL/GenBank/DDBJ whole genome shotgun (WGS) entry which is preliminary data.</text>
</comment>
<organism evidence="2 3">
    <name type="scientific">Methylorubrum populi</name>
    <dbReference type="NCBI Taxonomy" id="223967"/>
    <lineage>
        <taxon>Bacteria</taxon>
        <taxon>Pseudomonadati</taxon>
        <taxon>Pseudomonadota</taxon>
        <taxon>Alphaproteobacteria</taxon>
        <taxon>Hyphomicrobiales</taxon>
        <taxon>Methylobacteriaceae</taxon>
        <taxon>Methylorubrum</taxon>
    </lineage>
</organism>
<dbReference type="AlphaFoldDB" id="A0A833N5A8"/>
<evidence type="ECO:0000313" key="3">
    <source>
        <dbReference type="Proteomes" id="UP000469949"/>
    </source>
</evidence>
<dbReference type="RefSeq" id="WP_152275583.1">
    <property type="nucleotide sequence ID" value="NZ_WEKV01000001.1"/>
</dbReference>
<evidence type="ECO:0000256" key="1">
    <source>
        <dbReference type="SAM" id="MobiDB-lite"/>
    </source>
</evidence>